<reference evidence="1 2" key="1">
    <citation type="submission" date="2017-05" db="EMBL/GenBank/DDBJ databases">
        <title>Genome sequence of Candidatus Fukatsuia symbiotica and Candidatus Hamiltonella defensa from Acyrthosiphon pisum strain 5D.</title>
        <authorList>
            <person name="Patel V.A."/>
            <person name="Chevignon G."/>
            <person name="Russell J.A."/>
            <person name="Oliver K.M."/>
        </authorList>
    </citation>
    <scope>NUCLEOTIDE SEQUENCE [LARGE SCALE GENOMIC DNA]</scope>
    <source>
        <strain evidence="1 2">5D</strain>
    </source>
</reference>
<protein>
    <submittedName>
        <fullName evidence="1">Uncharacterized protein</fullName>
    </submittedName>
</protein>
<dbReference type="OrthoDB" id="6638338at2"/>
<gene>
    <name evidence="1" type="ORF">CCS41_10165</name>
</gene>
<keyword evidence="2" id="KW-1185">Reference proteome</keyword>
<dbReference type="AlphaFoldDB" id="A0A2U8I6F4"/>
<dbReference type="RefSeq" id="WP_119797553.1">
    <property type="nucleotide sequence ID" value="NZ_CP021659.1"/>
</dbReference>
<dbReference type="Proteomes" id="UP000261875">
    <property type="component" value="Chromosome"/>
</dbReference>
<proteinExistence type="predicted"/>
<name>A0A2U8I6F4_9GAMM</name>
<dbReference type="EMBL" id="CP021659">
    <property type="protein sequence ID" value="AWK14756.1"/>
    <property type="molecule type" value="Genomic_DNA"/>
</dbReference>
<dbReference type="KEGG" id="fsm:CCS41_10165"/>
<evidence type="ECO:0000313" key="2">
    <source>
        <dbReference type="Proteomes" id="UP000261875"/>
    </source>
</evidence>
<organism evidence="1 2">
    <name type="scientific">Candidatus Fukatsuia symbiotica</name>
    <dbReference type="NCBI Taxonomy" id="1878942"/>
    <lineage>
        <taxon>Bacteria</taxon>
        <taxon>Pseudomonadati</taxon>
        <taxon>Pseudomonadota</taxon>
        <taxon>Gammaproteobacteria</taxon>
        <taxon>Enterobacterales</taxon>
        <taxon>Yersiniaceae</taxon>
        <taxon>Candidatus Fukatsuia</taxon>
    </lineage>
</organism>
<evidence type="ECO:0000313" key="1">
    <source>
        <dbReference type="EMBL" id="AWK14756.1"/>
    </source>
</evidence>
<accession>A0A2U8I6F4</accession>
<sequence length="142" mass="15737">MDEVNTDNLKPSFARDDGYVVTRKGLESKETVKTREWIRQQIETFADTRSREGILADVLGLMLVNFSQLTMAMAQAKTVSDIKAAAQPLADIFTVIDAEVKAGTLKLPYRVKPRGAQGVLADMSHLSNDITVVLLTEQKQNQ</sequence>